<evidence type="ECO:0000256" key="5">
    <source>
        <dbReference type="ARBA" id="ARBA00023204"/>
    </source>
</evidence>
<evidence type="ECO:0000256" key="2">
    <source>
        <dbReference type="ARBA" id="ARBA00021310"/>
    </source>
</evidence>
<dbReference type="Pfam" id="PF02565">
    <property type="entry name" value="RecO_C"/>
    <property type="match status" value="1"/>
</dbReference>
<reference evidence="9 10" key="1">
    <citation type="submission" date="2022-06" db="EMBL/GenBank/DDBJ databases">
        <title>Ideonella sp. NS12-5 Genome sequencing and assembly.</title>
        <authorList>
            <person name="Jung Y."/>
        </authorList>
    </citation>
    <scope>NUCLEOTIDE SEQUENCE [LARGE SCALE GENOMIC DNA]</scope>
    <source>
        <strain evidence="9 10">NS12-5</strain>
    </source>
</reference>
<evidence type="ECO:0000256" key="3">
    <source>
        <dbReference type="ARBA" id="ARBA00022763"/>
    </source>
</evidence>
<evidence type="ECO:0000259" key="8">
    <source>
        <dbReference type="Pfam" id="PF11967"/>
    </source>
</evidence>
<accession>A0ABT1BIC3</accession>
<evidence type="ECO:0000256" key="6">
    <source>
        <dbReference type="ARBA" id="ARBA00033409"/>
    </source>
</evidence>
<evidence type="ECO:0000313" key="10">
    <source>
        <dbReference type="Proteomes" id="UP001204851"/>
    </source>
</evidence>
<sequence>MSSRRATAPAPAYVLHRYDWSESSLILDLFSRDQGRITVAAKGAKRPYSQLRPVLLPFQRLLVVASRPAKDETADILTLRSAEWAGGQPMLGGSALFSGFYLNELLMKLLARHDPHPLLFDAYAATLPALGAADDTLTQAALRAFEIVLLREIGLLPQLDEQTASGLALAADAPYQLRPELGLVAWQQGEAALPGARWAALQQALDHGALAELQVLCAQALPALKTTLRGLLHYHLGSPRLRTRDVMIDAQQLMDAPLPLASSSPTTP</sequence>
<gene>
    <name evidence="7 9" type="primary">recO</name>
    <name evidence="9" type="ORF">M0L44_03640</name>
</gene>
<dbReference type="RefSeq" id="WP_252768250.1">
    <property type="nucleotide sequence ID" value="NZ_JAMXMC010000002.1"/>
</dbReference>
<dbReference type="NCBIfam" id="TIGR00613">
    <property type="entry name" value="reco"/>
    <property type="match status" value="1"/>
</dbReference>
<dbReference type="InterPro" id="IPR012340">
    <property type="entry name" value="NA-bd_OB-fold"/>
</dbReference>
<dbReference type="HAMAP" id="MF_00201">
    <property type="entry name" value="RecO"/>
    <property type="match status" value="1"/>
</dbReference>
<keyword evidence="4 7" id="KW-0233">DNA recombination</keyword>
<evidence type="ECO:0000256" key="7">
    <source>
        <dbReference type="HAMAP-Rule" id="MF_00201"/>
    </source>
</evidence>
<keyword evidence="3 7" id="KW-0227">DNA damage</keyword>
<comment type="similarity">
    <text evidence="1 7">Belongs to the RecO family.</text>
</comment>
<dbReference type="SUPFAM" id="SSF50249">
    <property type="entry name" value="Nucleic acid-binding proteins"/>
    <property type="match status" value="1"/>
</dbReference>
<evidence type="ECO:0000313" key="9">
    <source>
        <dbReference type="EMBL" id="MCO5975818.1"/>
    </source>
</evidence>
<name>A0ABT1BIC3_9BURK</name>
<dbReference type="Pfam" id="PF11967">
    <property type="entry name" value="RecO_N"/>
    <property type="match status" value="1"/>
</dbReference>
<dbReference type="EMBL" id="JAMXMC010000002">
    <property type="protein sequence ID" value="MCO5975818.1"/>
    <property type="molecule type" value="Genomic_DNA"/>
</dbReference>
<proteinExistence type="inferred from homology"/>
<dbReference type="PANTHER" id="PTHR33991:SF1">
    <property type="entry name" value="DNA REPAIR PROTEIN RECO"/>
    <property type="match status" value="1"/>
</dbReference>
<evidence type="ECO:0000256" key="4">
    <source>
        <dbReference type="ARBA" id="ARBA00023172"/>
    </source>
</evidence>
<dbReference type="PANTHER" id="PTHR33991">
    <property type="entry name" value="DNA REPAIR PROTEIN RECO"/>
    <property type="match status" value="1"/>
</dbReference>
<dbReference type="Proteomes" id="UP001204851">
    <property type="component" value="Unassembled WGS sequence"/>
</dbReference>
<organism evidence="9 10">
    <name type="scientific">Ideonella oryzae</name>
    <dbReference type="NCBI Taxonomy" id="2937441"/>
    <lineage>
        <taxon>Bacteria</taxon>
        <taxon>Pseudomonadati</taxon>
        <taxon>Pseudomonadota</taxon>
        <taxon>Betaproteobacteria</taxon>
        <taxon>Burkholderiales</taxon>
        <taxon>Sphaerotilaceae</taxon>
        <taxon>Ideonella</taxon>
    </lineage>
</organism>
<protein>
    <recommendedName>
        <fullName evidence="2 7">DNA repair protein RecO</fullName>
    </recommendedName>
    <alternativeName>
        <fullName evidence="6 7">Recombination protein O</fullName>
    </alternativeName>
</protein>
<keyword evidence="5 7" id="KW-0234">DNA repair</keyword>
<dbReference type="InterPro" id="IPR022572">
    <property type="entry name" value="DNA_rep/recomb_RecO_N"/>
</dbReference>
<keyword evidence="10" id="KW-1185">Reference proteome</keyword>
<dbReference type="InterPro" id="IPR037278">
    <property type="entry name" value="ARFGAP/RecO"/>
</dbReference>
<comment type="caution">
    <text evidence="9">The sequence shown here is derived from an EMBL/GenBank/DDBJ whole genome shotgun (WGS) entry which is preliminary data.</text>
</comment>
<dbReference type="InterPro" id="IPR042242">
    <property type="entry name" value="RecO_C"/>
</dbReference>
<comment type="function">
    <text evidence="7">Involved in DNA repair and RecF pathway recombination.</text>
</comment>
<dbReference type="InterPro" id="IPR003717">
    <property type="entry name" value="RecO"/>
</dbReference>
<feature type="domain" description="DNA replication/recombination mediator RecO N-terminal" evidence="8">
    <location>
        <begin position="11"/>
        <end position="69"/>
    </location>
</feature>
<dbReference type="SUPFAM" id="SSF57863">
    <property type="entry name" value="ArfGap/RecO-like zinc finger"/>
    <property type="match status" value="1"/>
</dbReference>
<evidence type="ECO:0000256" key="1">
    <source>
        <dbReference type="ARBA" id="ARBA00007452"/>
    </source>
</evidence>
<dbReference type="Gene3D" id="2.40.50.140">
    <property type="entry name" value="Nucleic acid-binding proteins"/>
    <property type="match status" value="1"/>
</dbReference>
<dbReference type="Gene3D" id="1.20.1440.120">
    <property type="entry name" value="Recombination protein O, C-terminal domain"/>
    <property type="match status" value="1"/>
</dbReference>